<keyword evidence="3 8" id="KW-0863">Zinc-finger</keyword>
<proteinExistence type="predicted"/>
<reference evidence="10 11" key="1">
    <citation type="journal article" date="2012" name="BMC Genomics">
        <title>Sequencing the genome of Marssonina brunnea reveals fungus-poplar co-evolution.</title>
        <authorList>
            <person name="Zhu S."/>
            <person name="Cao Y.-Z."/>
            <person name="Jiang C."/>
            <person name="Tan B.-Y."/>
            <person name="Wang Z."/>
            <person name="Feng S."/>
            <person name="Zhang L."/>
            <person name="Su X.-H."/>
            <person name="Brejova B."/>
            <person name="Vinar T."/>
            <person name="Xu M."/>
            <person name="Wang M.-X."/>
            <person name="Zhang S.-G."/>
            <person name="Huang M.-R."/>
            <person name="Wu R."/>
            <person name="Zhou Y."/>
        </authorList>
    </citation>
    <scope>NUCLEOTIDE SEQUENCE [LARGE SCALE GENOMIC DNA]</scope>
    <source>
        <strain evidence="10 11">MB_m1</strain>
    </source>
</reference>
<keyword evidence="6" id="KW-0804">Transcription</keyword>
<dbReference type="InterPro" id="IPR013087">
    <property type="entry name" value="Znf_C2H2_type"/>
</dbReference>
<evidence type="ECO:0000313" key="10">
    <source>
        <dbReference type="EMBL" id="EKD21187.1"/>
    </source>
</evidence>
<evidence type="ECO:0000256" key="5">
    <source>
        <dbReference type="ARBA" id="ARBA00023015"/>
    </source>
</evidence>
<evidence type="ECO:0000256" key="8">
    <source>
        <dbReference type="PROSITE-ProRule" id="PRU00042"/>
    </source>
</evidence>
<evidence type="ECO:0000259" key="9">
    <source>
        <dbReference type="PROSITE" id="PS50157"/>
    </source>
</evidence>
<protein>
    <recommendedName>
        <fullName evidence="9">C2H2-type domain-containing protein</fullName>
    </recommendedName>
</protein>
<dbReference type="InParanoid" id="K1X7Z8"/>
<accession>K1X7Z8</accession>
<feature type="domain" description="C2H2-type" evidence="9">
    <location>
        <begin position="35"/>
        <end position="63"/>
    </location>
</feature>
<sequence>MVNCPEVGCSFTCHKARGMSNHRVAKHPPATPYQFVCTVVAVPACNMSFPTKANLAQHVRRIHPAPGVDPKPFLCPIICCGTRSDSLADQKKHMRGPHGLFPCPVPKCKEVQFRTALEMQHHQQTVHGSVALSALPAPPAPVAPVAPVATPAPALPAHAAPVAQMTTPVAPVAQMTTPAVS</sequence>
<dbReference type="Proteomes" id="UP000006753">
    <property type="component" value="Unassembled WGS sequence"/>
</dbReference>
<gene>
    <name evidence="10" type="ORF">MBM_00300</name>
</gene>
<keyword evidence="2" id="KW-0479">Metal-binding</keyword>
<keyword evidence="11" id="KW-1185">Reference proteome</keyword>
<organism evidence="10 11">
    <name type="scientific">Marssonina brunnea f. sp. multigermtubi (strain MB_m1)</name>
    <name type="common">Marssonina leaf spot fungus</name>
    <dbReference type="NCBI Taxonomy" id="1072389"/>
    <lineage>
        <taxon>Eukaryota</taxon>
        <taxon>Fungi</taxon>
        <taxon>Dikarya</taxon>
        <taxon>Ascomycota</taxon>
        <taxon>Pezizomycotina</taxon>
        <taxon>Leotiomycetes</taxon>
        <taxon>Helotiales</taxon>
        <taxon>Drepanopezizaceae</taxon>
        <taxon>Drepanopeziza</taxon>
    </lineage>
</organism>
<evidence type="ECO:0000256" key="1">
    <source>
        <dbReference type="ARBA" id="ARBA00004123"/>
    </source>
</evidence>
<dbReference type="GO" id="GO:0006357">
    <property type="term" value="P:regulation of transcription by RNA polymerase II"/>
    <property type="evidence" value="ECO:0007669"/>
    <property type="project" value="TreeGrafter"/>
</dbReference>
<dbReference type="PROSITE" id="PS50157">
    <property type="entry name" value="ZINC_FINGER_C2H2_2"/>
    <property type="match status" value="1"/>
</dbReference>
<dbReference type="OrthoDB" id="10039931at2759"/>
<keyword evidence="5" id="KW-0805">Transcription regulation</keyword>
<dbReference type="PANTHER" id="PTHR46179:SF13">
    <property type="entry name" value="C2H2-TYPE DOMAIN-CONTAINING PROTEIN"/>
    <property type="match status" value="1"/>
</dbReference>
<evidence type="ECO:0000313" key="11">
    <source>
        <dbReference type="Proteomes" id="UP000006753"/>
    </source>
</evidence>
<evidence type="ECO:0000256" key="4">
    <source>
        <dbReference type="ARBA" id="ARBA00022833"/>
    </source>
</evidence>
<keyword evidence="4" id="KW-0862">Zinc</keyword>
<dbReference type="SMART" id="SM00355">
    <property type="entry name" value="ZnF_C2H2"/>
    <property type="match status" value="4"/>
</dbReference>
<evidence type="ECO:0000256" key="3">
    <source>
        <dbReference type="ARBA" id="ARBA00022771"/>
    </source>
</evidence>
<dbReference type="Gene3D" id="3.30.160.60">
    <property type="entry name" value="Classic Zinc Finger"/>
    <property type="match status" value="1"/>
</dbReference>
<dbReference type="InterPro" id="IPR051061">
    <property type="entry name" value="Zinc_finger_trans_reg"/>
</dbReference>
<evidence type="ECO:0000256" key="7">
    <source>
        <dbReference type="ARBA" id="ARBA00023242"/>
    </source>
</evidence>
<dbReference type="GO" id="GO:0008270">
    <property type="term" value="F:zinc ion binding"/>
    <property type="evidence" value="ECO:0007669"/>
    <property type="project" value="UniProtKB-KW"/>
</dbReference>
<dbReference type="PANTHER" id="PTHR46179">
    <property type="entry name" value="ZINC FINGER PROTEIN"/>
    <property type="match status" value="1"/>
</dbReference>
<dbReference type="EMBL" id="JH921428">
    <property type="protein sequence ID" value="EKD21187.1"/>
    <property type="molecule type" value="Genomic_DNA"/>
</dbReference>
<dbReference type="AlphaFoldDB" id="K1X7Z8"/>
<dbReference type="GO" id="GO:0005634">
    <property type="term" value="C:nucleus"/>
    <property type="evidence" value="ECO:0007669"/>
    <property type="project" value="UniProtKB-SubCell"/>
</dbReference>
<keyword evidence="7" id="KW-0539">Nucleus</keyword>
<dbReference type="HOGENOM" id="CLU_1489311_0_0_1"/>
<evidence type="ECO:0000256" key="6">
    <source>
        <dbReference type="ARBA" id="ARBA00023163"/>
    </source>
</evidence>
<comment type="subcellular location">
    <subcellularLocation>
        <location evidence="1">Nucleus</location>
    </subcellularLocation>
</comment>
<evidence type="ECO:0000256" key="2">
    <source>
        <dbReference type="ARBA" id="ARBA00022723"/>
    </source>
</evidence>
<name>K1X7Z8_MARBU</name>
<dbReference type="KEGG" id="mbe:MBM_00300"/>